<dbReference type="GO" id="GO:0003697">
    <property type="term" value="F:single-stranded DNA binding"/>
    <property type="evidence" value="ECO:0007669"/>
    <property type="project" value="InterPro"/>
</dbReference>
<evidence type="ECO:0000313" key="4">
    <source>
        <dbReference type="EMBL" id="DAE24503.1"/>
    </source>
</evidence>
<dbReference type="PROSITE" id="PS50935">
    <property type="entry name" value="SSB"/>
    <property type="match status" value="1"/>
</dbReference>
<dbReference type="SUPFAM" id="SSF50249">
    <property type="entry name" value="Nucleic acid-binding proteins"/>
    <property type="match status" value="1"/>
</dbReference>
<feature type="compositionally biased region" description="Basic and acidic residues" evidence="3">
    <location>
        <begin position="109"/>
        <end position="119"/>
    </location>
</feature>
<feature type="compositionally biased region" description="Polar residues" evidence="3">
    <location>
        <begin position="125"/>
        <end position="135"/>
    </location>
</feature>
<reference evidence="4" key="1">
    <citation type="journal article" date="2021" name="Proc. Natl. Acad. Sci. U.S.A.">
        <title>A Catalog of Tens of Thousands of Viruses from Human Metagenomes Reveals Hidden Associations with Chronic Diseases.</title>
        <authorList>
            <person name="Tisza M.J."/>
            <person name="Buck C.B."/>
        </authorList>
    </citation>
    <scope>NUCLEOTIDE SEQUENCE</scope>
    <source>
        <strain evidence="4">CtyvQ1</strain>
    </source>
</reference>
<sequence length="135" mass="14791">MNMFVYSGRFTRDPELKDSNGNKYVFFSLAQDVPMKDGERRPIFPAFTAFGKTAEAICKYFKKGSGIEVTGHLDTRTTEGDGKDTKITRESHIVDRWGFCPVSNGGAKGESETHVKKTESAPADNATSGSDGLPF</sequence>
<dbReference type="Pfam" id="PF00436">
    <property type="entry name" value="SSB"/>
    <property type="match status" value="1"/>
</dbReference>
<dbReference type="GO" id="GO:0006260">
    <property type="term" value="P:DNA replication"/>
    <property type="evidence" value="ECO:0007669"/>
    <property type="project" value="InterPro"/>
</dbReference>
<feature type="region of interest" description="Disordered" evidence="3">
    <location>
        <begin position="102"/>
        <end position="135"/>
    </location>
</feature>
<evidence type="ECO:0000256" key="2">
    <source>
        <dbReference type="PIRNR" id="PIRNR002070"/>
    </source>
</evidence>
<accession>A0A8S5QZ08</accession>
<keyword evidence="1 2" id="KW-0238">DNA-binding</keyword>
<dbReference type="PIRSF" id="PIRSF002070">
    <property type="entry name" value="SSB"/>
    <property type="match status" value="1"/>
</dbReference>
<dbReference type="CDD" id="cd04496">
    <property type="entry name" value="SSB_OBF"/>
    <property type="match status" value="1"/>
</dbReference>
<evidence type="ECO:0000256" key="3">
    <source>
        <dbReference type="SAM" id="MobiDB-lite"/>
    </source>
</evidence>
<evidence type="ECO:0000256" key="1">
    <source>
        <dbReference type="ARBA" id="ARBA00023125"/>
    </source>
</evidence>
<dbReference type="InterPro" id="IPR000424">
    <property type="entry name" value="Primosome_PriB/ssb"/>
</dbReference>
<dbReference type="InterPro" id="IPR011344">
    <property type="entry name" value="ssDNA-bd"/>
</dbReference>
<dbReference type="EMBL" id="BK015776">
    <property type="protein sequence ID" value="DAE24503.1"/>
    <property type="molecule type" value="Genomic_DNA"/>
</dbReference>
<organism evidence="4">
    <name type="scientific">Siphoviridae sp. ctyvQ1</name>
    <dbReference type="NCBI Taxonomy" id="2826525"/>
    <lineage>
        <taxon>Viruses</taxon>
        <taxon>Duplodnaviria</taxon>
        <taxon>Heunggongvirae</taxon>
        <taxon>Uroviricota</taxon>
        <taxon>Caudoviricetes</taxon>
    </lineage>
</organism>
<name>A0A8S5QZ08_9CAUD</name>
<proteinExistence type="predicted"/>
<dbReference type="Gene3D" id="2.40.50.140">
    <property type="entry name" value="Nucleic acid-binding proteins"/>
    <property type="match status" value="1"/>
</dbReference>
<protein>
    <recommendedName>
        <fullName evidence="2">Single-stranded DNA-binding protein</fullName>
    </recommendedName>
</protein>
<dbReference type="InterPro" id="IPR012340">
    <property type="entry name" value="NA-bd_OB-fold"/>
</dbReference>